<gene>
    <name evidence="3" type="primary">LOC107001288</name>
</gene>
<reference evidence="3" key="2">
    <citation type="submission" date="2025-08" db="UniProtKB">
        <authorList>
            <consortium name="RefSeq"/>
        </authorList>
    </citation>
    <scope>IDENTIFICATION</scope>
</reference>
<dbReference type="PANTHER" id="PTHR11439:SF502">
    <property type="entry name" value="SECRETED RXLR EFFECTOR PROTEIN 161-LIKE"/>
    <property type="match status" value="1"/>
</dbReference>
<dbReference type="PANTHER" id="PTHR11439">
    <property type="entry name" value="GAG-POL-RELATED RETROTRANSPOSON"/>
    <property type="match status" value="1"/>
</dbReference>
<dbReference type="Proteomes" id="UP000694930">
    <property type="component" value="Chromosome 10"/>
</dbReference>
<accession>A0ABM1FCG3</accession>
<dbReference type="GeneID" id="107001288"/>
<evidence type="ECO:0000259" key="1">
    <source>
        <dbReference type="Pfam" id="PF22936"/>
    </source>
</evidence>
<protein>
    <submittedName>
        <fullName evidence="3">Uncharacterized protein LOC107001288</fullName>
    </submittedName>
</protein>
<name>A0ABM1FCG3_SOLPN</name>
<evidence type="ECO:0000313" key="2">
    <source>
        <dbReference type="Proteomes" id="UP000694930"/>
    </source>
</evidence>
<proteinExistence type="predicted"/>
<dbReference type="RefSeq" id="XP_015054884.1">
    <property type="nucleotide sequence ID" value="XM_015199398.1"/>
</dbReference>
<sequence length="258" mass="28507">MKSNKKNQPINGEGATRNNNKIKAAIIYKSKLQQQDADGQVVNEQDEDQLFVASCYASNVSIESWLIDSGCTNHINHDKELFKYMKPTRVTKVIIGHVGYTPAKGMRTIAIETQLGTKAISIVLYVPDLDQNLLSVDYSYTFAPVARIDTIRLLKTVSALRGRNVHQTDVKSSFLNGFLEETIYVEKPEGFVIDGKEDKGAVKSDCGSSENDAKRTSGYCFSVGSKIFSWSCKKQNIVDQSTVEAEFVAVAVAVHQAL</sequence>
<keyword evidence="2" id="KW-1185">Reference proteome</keyword>
<dbReference type="Pfam" id="PF22936">
    <property type="entry name" value="Pol_BBD"/>
    <property type="match status" value="1"/>
</dbReference>
<dbReference type="InterPro" id="IPR054722">
    <property type="entry name" value="PolX-like_BBD"/>
</dbReference>
<organism evidence="2 3">
    <name type="scientific">Solanum pennellii</name>
    <name type="common">Tomato</name>
    <name type="synonym">Lycopersicon pennellii</name>
    <dbReference type="NCBI Taxonomy" id="28526"/>
    <lineage>
        <taxon>Eukaryota</taxon>
        <taxon>Viridiplantae</taxon>
        <taxon>Streptophyta</taxon>
        <taxon>Embryophyta</taxon>
        <taxon>Tracheophyta</taxon>
        <taxon>Spermatophyta</taxon>
        <taxon>Magnoliopsida</taxon>
        <taxon>eudicotyledons</taxon>
        <taxon>Gunneridae</taxon>
        <taxon>Pentapetalae</taxon>
        <taxon>asterids</taxon>
        <taxon>lamiids</taxon>
        <taxon>Solanales</taxon>
        <taxon>Solanaceae</taxon>
        <taxon>Solanoideae</taxon>
        <taxon>Solaneae</taxon>
        <taxon>Solanum</taxon>
        <taxon>Solanum subgen. Lycopersicon</taxon>
    </lineage>
</organism>
<feature type="domain" description="Retrovirus-related Pol polyprotein from transposon TNT 1-94-like beta-barrel" evidence="1">
    <location>
        <begin position="65"/>
        <end position="137"/>
    </location>
</feature>
<evidence type="ECO:0000313" key="3">
    <source>
        <dbReference type="RefSeq" id="XP_015054884.1"/>
    </source>
</evidence>
<reference evidence="2" key="1">
    <citation type="journal article" date="2014" name="Nat. Genet.">
        <title>The genome of the stress-tolerant wild tomato species Solanum pennellii.</title>
        <authorList>
            <person name="Bolger A."/>
            <person name="Scossa F."/>
            <person name="Bolger M.E."/>
            <person name="Lanz C."/>
            <person name="Maumus F."/>
            <person name="Tohge T."/>
            <person name="Quesneville H."/>
            <person name="Alseekh S."/>
            <person name="Sorensen I."/>
            <person name="Lichtenstein G."/>
            <person name="Fich E.A."/>
            <person name="Conte M."/>
            <person name="Keller H."/>
            <person name="Schneeberger K."/>
            <person name="Schwacke R."/>
            <person name="Ofner I."/>
            <person name="Vrebalov J."/>
            <person name="Xu Y."/>
            <person name="Osorio S."/>
            <person name="Aflitos S.A."/>
            <person name="Schijlen E."/>
            <person name="Jimenez-Gomez J.M."/>
            <person name="Ryngajllo M."/>
            <person name="Kimura S."/>
            <person name="Kumar R."/>
            <person name="Koenig D."/>
            <person name="Headland L.R."/>
            <person name="Maloof J.N."/>
            <person name="Sinha N."/>
            <person name="van Ham R.C."/>
            <person name="Lankhorst R.K."/>
            <person name="Mao L."/>
            <person name="Vogel A."/>
            <person name="Arsova B."/>
            <person name="Panstruga R."/>
            <person name="Fei Z."/>
            <person name="Rose J.K."/>
            <person name="Zamir D."/>
            <person name="Carrari F."/>
            <person name="Giovannoni J.J."/>
            <person name="Weigel D."/>
            <person name="Usadel B."/>
            <person name="Fernie A.R."/>
        </authorList>
    </citation>
    <scope>NUCLEOTIDE SEQUENCE [LARGE SCALE GENOMIC DNA]</scope>
    <source>
        <strain evidence="2">cv. LA0716</strain>
    </source>
</reference>